<organism evidence="2 3">
    <name type="scientific">Halorientalis regularis</name>
    <dbReference type="NCBI Taxonomy" id="660518"/>
    <lineage>
        <taxon>Archaea</taxon>
        <taxon>Methanobacteriati</taxon>
        <taxon>Methanobacteriota</taxon>
        <taxon>Stenosarchaea group</taxon>
        <taxon>Halobacteria</taxon>
        <taxon>Halobacteriales</taxon>
        <taxon>Haloarculaceae</taxon>
        <taxon>Halorientalis</taxon>
    </lineage>
</organism>
<accession>A0A1G7T718</accession>
<reference evidence="3" key="1">
    <citation type="submission" date="2016-10" db="EMBL/GenBank/DDBJ databases">
        <authorList>
            <person name="Varghese N."/>
            <person name="Submissions S."/>
        </authorList>
    </citation>
    <scope>NUCLEOTIDE SEQUENCE [LARGE SCALE GENOMIC DNA]</scope>
    <source>
        <strain evidence="3">IBRC-M 10760</strain>
    </source>
</reference>
<evidence type="ECO:0000313" key="2">
    <source>
        <dbReference type="EMBL" id="SDG30410.1"/>
    </source>
</evidence>
<keyword evidence="1" id="KW-1133">Transmembrane helix</keyword>
<dbReference type="EMBL" id="FNBK01000023">
    <property type="protein sequence ID" value="SDG30410.1"/>
    <property type="molecule type" value="Genomic_DNA"/>
</dbReference>
<feature type="transmembrane region" description="Helical" evidence="1">
    <location>
        <begin position="92"/>
        <end position="110"/>
    </location>
</feature>
<keyword evidence="3" id="KW-1185">Reference proteome</keyword>
<dbReference type="AlphaFoldDB" id="A0A1G7T718"/>
<dbReference type="Proteomes" id="UP000199076">
    <property type="component" value="Unassembled WGS sequence"/>
</dbReference>
<feature type="transmembrane region" description="Helical" evidence="1">
    <location>
        <begin position="122"/>
        <end position="145"/>
    </location>
</feature>
<dbReference type="STRING" id="660518.SAMN05216218_1234"/>
<sequence>MFYLERFVYNSIDDRCGFPAALADGTNRLVFTNRNWGVKIIRPAHSETCTSETAGTGTNDVGRADAIDDGIFSHIPDGSTIPDSEWWGRHKLFIIAVLSHIPILSGLGLAEGSESITGMTLPTIPTGMLALEMCITAAFAFVAAVPRLNRRLRTSLAVTGLAESRPRVTAHESTATRTPYRLHHLCSG</sequence>
<evidence type="ECO:0000313" key="3">
    <source>
        <dbReference type="Proteomes" id="UP000199076"/>
    </source>
</evidence>
<proteinExistence type="predicted"/>
<protein>
    <submittedName>
        <fullName evidence="2">Uncharacterized protein</fullName>
    </submittedName>
</protein>
<gene>
    <name evidence="2" type="ORF">SAMN05216218_1234</name>
</gene>
<keyword evidence="1" id="KW-0472">Membrane</keyword>
<evidence type="ECO:0000256" key="1">
    <source>
        <dbReference type="SAM" id="Phobius"/>
    </source>
</evidence>
<name>A0A1G7T718_9EURY</name>
<keyword evidence="1" id="KW-0812">Transmembrane</keyword>